<dbReference type="Pfam" id="PF13561">
    <property type="entry name" value="adh_short_C2"/>
    <property type="match status" value="1"/>
</dbReference>
<dbReference type="CDD" id="cd05233">
    <property type="entry name" value="SDR_c"/>
    <property type="match status" value="1"/>
</dbReference>
<keyword evidence="5" id="KW-1185">Reference proteome</keyword>
<dbReference type="InterPro" id="IPR020904">
    <property type="entry name" value="Sc_DH/Rdtase_CS"/>
</dbReference>
<dbReference type="InterPro" id="IPR052178">
    <property type="entry name" value="Sec_Metab_Biosynth_SDR"/>
</dbReference>
<dbReference type="PANTHER" id="PTHR43618:SF2">
    <property type="entry name" value="CHAIN DEHYDROGENASE, PUTATIVE (AFU_ORTHOLOGUE AFUA_6G06930)-RELATED"/>
    <property type="match status" value="1"/>
</dbReference>
<evidence type="ECO:0000256" key="3">
    <source>
        <dbReference type="ARBA" id="ARBA00023002"/>
    </source>
</evidence>
<accession>A0A5A5T6V8</accession>
<dbReference type="SUPFAM" id="SSF51735">
    <property type="entry name" value="NAD(P)-binding Rossmann-fold domains"/>
    <property type="match status" value="1"/>
</dbReference>
<comment type="caution">
    <text evidence="4">The sequence shown here is derived from an EMBL/GenBank/DDBJ whole genome shotgun (WGS) entry which is preliminary data.</text>
</comment>
<dbReference type="Gene3D" id="3.40.50.720">
    <property type="entry name" value="NAD(P)-binding Rossmann-like Domain"/>
    <property type="match status" value="1"/>
</dbReference>
<evidence type="ECO:0000256" key="2">
    <source>
        <dbReference type="ARBA" id="ARBA00022857"/>
    </source>
</evidence>
<dbReference type="EMBL" id="BIXY01000004">
    <property type="protein sequence ID" value="GCF06916.1"/>
    <property type="molecule type" value="Genomic_DNA"/>
</dbReference>
<dbReference type="AlphaFoldDB" id="A0A5A5T6V8"/>
<gene>
    <name evidence="4" type="ORF">KDI_04800</name>
</gene>
<dbReference type="GO" id="GO:0016491">
    <property type="term" value="F:oxidoreductase activity"/>
    <property type="evidence" value="ECO:0007669"/>
    <property type="project" value="UniProtKB-KW"/>
</dbReference>
<evidence type="ECO:0000256" key="1">
    <source>
        <dbReference type="ARBA" id="ARBA00006484"/>
    </source>
</evidence>
<dbReference type="FunFam" id="3.40.50.720:FF:000084">
    <property type="entry name" value="Short-chain dehydrogenase reductase"/>
    <property type="match status" value="1"/>
</dbReference>
<protein>
    <submittedName>
        <fullName evidence="4">3-ketoacyl-ACP reductase</fullName>
    </submittedName>
</protein>
<organism evidence="4 5">
    <name type="scientific">Dictyobacter arantiisoli</name>
    <dbReference type="NCBI Taxonomy" id="2014874"/>
    <lineage>
        <taxon>Bacteria</taxon>
        <taxon>Bacillati</taxon>
        <taxon>Chloroflexota</taxon>
        <taxon>Ktedonobacteria</taxon>
        <taxon>Ktedonobacterales</taxon>
        <taxon>Dictyobacteraceae</taxon>
        <taxon>Dictyobacter</taxon>
    </lineage>
</organism>
<dbReference type="Proteomes" id="UP000322530">
    <property type="component" value="Unassembled WGS sequence"/>
</dbReference>
<dbReference type="InterPro" id="IPR002347">
    <property type="entry name" value="SDR_fam"/>
</dbReference>
<evidence type="ECO:0000313" key="5">
    <source>
        <dbReference type="Proteomes" id="UP000322530"/>
    </source>
</evidence>
<proteinExistence type="inferred from homology"/>
<keyword evidence="3" id="KW-0560">Oxidoreductase</keyword>
<comment type="similarity">
    <text evidence="1">Belongs to the short-chain dehydrogenases/reductases (SDR) family.</text>
</comment>
<dbReference type="PRINTS" id="PR00080">
    <property type="entry name" value="SDRFAMILY"/>
</dbReference>
<keyword evidence="2" id="KW-0521">NADP</keyword>
<dbReference type="InterPro" id="IPR036291">
    <property type="entry name" value="NAD(P)-bd_dom_sf"/>
</dbReference>
<dbReference type="PROSITE" id="PS00061">
    <property type="entry name" value="ADH_SHORT"/>
    <property type="match status" value="1"/>
</dbReference>
<sequence>MDIQGKVVLITGGGTGLGRVIARHLAEAGMHVAVGYSRSERDAFETVTMLQDLGVKAQAVQADLNAPSVVTESKRMVEDVAEHFGRLDLLINNAGTTRAVPFSQIEALTEMDWDTVLNVHTKAPFFTTQAAVPLMRQNGGGHVINTASISGIRASGGSNIAYSVSKAGTIHLTKCLATALGPDIRVNAVAPGFLETRWNDTFSAAYIQAATQQAPLKQATRLEDVAAAYVMLARNESITGQIITVDSGLTL</sequence>
<dbReference type="PRINTS" id="PR00081">
    <property type="entry name" value="GDHRDH"/>
</dbReference>
<reference evidence="4 5" key="1">
    <citation type="submission" date="2019-01" db="EMBL/GenBank/DDBJ databases">
        <title>Draft genome sequence of Dictyobacter sp. Uno17.</title>
        <authorList>
            <person name="Wang C.M."/>
            <person name="Zheng Y."/>
            <person name="Sakai Y."/>
            <person name="Abe K."/>
            <person name="Yokota A."/>
            <person name="Yabe S."/>
        </authorList>
    </citation>
    <scope>NUCLEOTIDE SEQUENCE [LARGE SCALE GENOMIC DNA]</scope>
    <source>
        <strain evidence="4 5">Uno17</strain>
    </source>
</reference>
<dbReference type="PANTHER" id="PTHR43618">
    <property type="entry name" value="7-ALPHA-HYDROXYSTEROID DEHYDROGENASE"/>
    <property type="match status" value="1"/>
</dbReference>
<name>A0A5A5T6V8_9CHLR</name>
<evidence type="ECO:0000313" key="4">
    <source>
        <dbReference type="EMBL" id="GCF06916.1"/>
    </source>
</evidence>
<dbReference type="RefSeq" id="WP_172631801.1">
    <property type="nucleotide sequence ID" value="NZ_BIXY01000004.1"/>
</dbReference>